<comment type="caution">
    <text evidence="4">The sequence shown here is derived from an EMBL/GenBank/DDBJ whole genome shotgun (WGS) entry which is preliminary data.</text>
</comment>
<dbReference type="Gene3D" id="1.10.510.10">
    <property type="entry name" value="Transferase(Phosphotransferase) domain 1"/>
    <property type="match status" value="1"/>
</dbReference>
<dbReference type="PANTHER" id="PTHR24347">
    <property type="entry name" value="SERINE/THREONINE-PROTEIN KINASE"/>
    <property type="match status" value="1"/>
</dbReference>
<dbReference type="PROSITE" id="PS00108">
    <property type="entry name" value="PROTEIN_KINASE_ST"/>
    <property type="match status" value="1"/>
</dbReference>
<dbReference type="FunFam" id="1.10.510.10:FF:000571">
    <property type="entry name" value="Maternal embryonic leucine zipper kinase"/>
    <property type="match status" value="1"/>
</dbReference>
<evidence type="ECO:0000313" key="5">
    <source>
        <dbReference type="Proteomes" id="UP001150925"/>
    </source>
</evidence>
<evidence type="ECO:0000256" key="1">
    <source>
        <dbReference type="ARBA" id="ARBA00022741"/>
    </source>
</evidence>
<sequence>MPRASGVFQTTQALMRLKSTRKLDTFEANYTLTPQVLGSGSCGQVRLAVQRQTKKEFAVKIINKQVYRSQKPNSDRYIVTEIDILRQVHHRNIVSLEAVYQTRENIYLVMELAQGGELYEHLFVHGSYTETDARHMVYQILQGVMYLHLQGIVHRDLKPENLLLREPHPQADIMITDFGLSRILPSRSNSLLYTACGTVEYLAPEVLQGKGYGKPVDLWSVGVIVYCLLCGYTPFWGDDPPSLLANVLSGHYEFDPEHWSHISDEAKNLITSLLQFDPDLRPTAAESLAHPWFRKPFYTAPVDLTQIVKTNLAAKRSMRRALTVISAVQAFNGTKSKRLSKLNDWYQRVTKYMTLPNLTLVEQPAKSVG</sequence>
<accession>A0A9W8AV07</accession>
<dbReference type="FunFam" id="3.30.200.20:FF:000042">
    <property type="entry name" value="Aurora kinase A"/>
    <property type="match status" value="1"/>
</dbReference>
<proteinExistence type="predicted"/>
<keyword evidence="1" id="KW-0547">Nucleotide-binding</keyword>
<dbReference type="Gene3D" id="3.30.200.20">
    <property type="entry name" value="Phosphorylase Kinase, domain 1"/>
    <property type="match status" value="1"/>
</dbReference>
<evidence type="ECO:0000259" key="3">
    <source>
        <dbReference type="PROSITE" id="PS50011"/>
    </source>
</evidence>
<dbReference type="GO" id="GO:0004672">
    <property type="term" value="F:protein kinase activity"/>
    <property type="evidence" value="ECO:0007669"/>
    <property type="project" value="InterPro"/>
</dbReference>
<dbReference type="Proteomes" id="UP001150925">
    <property type="component" value="Unassembled WGS sequence"/>
</dbReference>
<dbReference type="InterPro" id="IPR000719">
    <property type="entry name" value="Prot_kinase_dom"/>
</dbReference>
<protein>
    <recommendedName>
        <fullName evidence="3">Protein kinase domain-containing protein</fullName>
    </recommendedName>
</protein>
<dbReference type="InterPro" id="IPR008271">
    <property type="entry name" value="Ser/Thr_kinase_AS"/>
</dbReference>
<evidence type="ECO:0000313" key="4">
    <source>
        <dbReference type="EMBL" id="KAJ1969918.1"/>
    </source>
</evidence>
<dbReference type="CDD" id="cd05117">
    <property type="entry name" value="STKc_CAMK"/>
    <property type="match status" value="1"/>
</dbReference>
<dbReference type="PROSITE" id="PS50011">
    <property type="entry name" value="PROTEIN_KINASE_DOM"/>
    <property type="match status" value="1"/>
</dbReference>
<feature type="domain" description="Protein kinase" evidence="3">
    <location>
        <begin position="31"/>
        <end position="293"/>
    </location>
</feature>
<gene>
    <name evidence="4" type="ORF">IWQ62_000319</name>
</gene>
<dbReference type="EMBL" id="JANBPY010000014">
    <property type="protein sequence ID" value="KAJ1969918.1"/>
    <property type="molecule type" value="Genomic_DNA"/>
</dbReference>
<keyword evidence="5" id="KW-1185">Reference proteome</keyword>
<dbReference type="OrthoDB" id="40902at2759"/>
<reference evidence="4" key="1">
    <citation type="submission" date="2022-07" db="EMBL/GenBank/DDBJ databases">
        <title>Phylogenomic reconstructions and comparative analyses of Kickxellomycotina fungi.</title>
        <authorList>
            <person name="Reynolds N.K."/>
            <person name="Stajich J.E."/>
            <person name="Barry K."/>
            <person name="Grigoriev I.V."/>
            <person name="Crous P."/>
            <person name="Smith M.E."/>
        </authorList>
    </citation>
    <scope>NUCLEOTIDE SEQUENCE</scope>
    <source>
        <strain evidence="4">RSA 1196</strain>
    </source>
</reference>
<dbReference type="Pfam" id="PF00069">
    <property type="entry name" value="Pkinase"/>
    <property type="match status" value="1"/>
</dbReference>
<dbReference type="AlphaFoldDB" id="A0A9W8AV07"/>
<dbReference type="SMART" id="SM00220">
    <property type="entry name" value="S_TKc"/>
    <property type="match status" value="1"/>
</dbReference>
<dbReference type="InterPro" id="IPR011009">
    <property type="entry name" value="Kinase-like_dom_sf"/>
</dbReference>
<keyword evidence="2" id="KW-0067">ATP-binding</keyword>
<dbReference type="SUPFAM" id="SSF56112">
    <property type="entry name" value="Protein kinase-like (PK-like)"/>
    <property type="match status" value="1"/>
</dbReference>
<dbReference type="GO" id="GO:0005524">
    <property type="term" value="F:ATP binding"/>
    <property type="evidence" value="ECO:0007669"/>
    <property type="project" value="UniProtKB-KW"/>
</dbReference>
<name>A0A9W8AV07_9FUNG</name>
<evidence type="ECO:0000256" key="2">
    <source>
        <dbReference type="ARBA" id="ARBA00022840"/>
    </source>
</evidence>
<organism evidence="4 5">
    <name type="scientific">Dispira parvispora</name>
    <dbReference type="NCBI Taxonomy" id="1520584"/>
    <lineage>
        <taxon>Eukaryota</taxon>
        <taxon>Fungi</taxon>
        <taxon>Fungi incertae sedis</taxon>
        <taxon>Zoopagomycota</taxon>
        <taxon>Kickxellomycotina</taxon>
        <taxon>Dimargaritomycetes</taxon>
        <taxon>Dimargaritales</taxon>
        <taxon>Dimargaritaceae</taxon>
        <taxon>Dispira</taxon>
    </lineage>
</organism>